<name>A0A7R9T0Y8_9CHLO</name>
<evidence type="ECO:0000313" key="2">
    <source>
        <dbReference type="EMBL" id="CAD8221040.1"/>
    </source>
</evidence>
<feature type="domain" description="FAS1" evidence="1">
    <location>
        <begin position="58"/>
        <end position="179"/>
    </location>
</feature>
<protein>
    <recommendedName>
        <fullName evidence="1">FAS1 domain-containing protein</fullName>
    </recommendedName>
</protein>
<dbReference type="AlphaFoldDB" id="A0A7R9T0Y8"/>
<dbReference type="EMBL" id="HBDX01002052">
    <property type="protein sequence ID" value="CAD8221040.1"/>
    <property type="molecule type" value="Transcribed_RNA"/>
</dbReference>
<dbReference type="Pfam" id="PF02469">
    <property type="entry name" value="Fasciclin"/>
    <property type="match status" value="1"/>
</dbReference>
<dbReference type="SUPFAM" id="SSF82153">
    <property type="entry name" value="FAS1 domain"/>
    <property type="match status" value="1"/>
</dbReference>
<evidence type="ECO:0000259" key="1">
    <source>
        <dbReference type="PROSITE" id="PS50213"/>
    </source>
</evidence>
<gene>
    <name evidence="2" type="ORF">OLUC0939_LOCUS1760</name>
</gene>
<dbReference type="InterPro" id="IPR000782">
    <property type="entry name" value="FAS1_domain"/>
</dbReference>
<accession>A0A7R9T0Y8</accession>
<sequence>MELRRTMDSTTHTFAMLAQKFTVSAKAVATTKHTVAKRGNSIVRRNSKGGEEGARAYNNDAFGMIAKAASYSLFGAAITKSGVEDEFTCKGPITVFAPNDDAFADFCKAQGLSKVEIMTYAGLKDVVLNHVAKGAFTAANMPAEVTMVSGKTVATSTFNYKKNDIKVDNATIHAITAVVA</sequence>
<reference evidence="2" key="1">
    <citation type="submission" date="2021-01" db="EMBL/GenBank/DDBJ databases">
        <authorList>
            <person name="Corre E."/>
            <person name="Pelletier E."/>
            <person name="Niang G."/>
            <person name="Scheremetjew M."/>
            <person name="Finn R."/>
            <person name="Kale V."/>
            <person name="Holt S."/>
            <person name="Cochrane G."/>
            <person name="Meng A."/>
            <person name="Brown T."/>
            <person name="Cohen L."/>
        </authorList>
    </citation>
    <scope>NUCLEOTIDE SEQUENCE</scope>
    <source>
        <strain evidence="2">Clade-A-BCC118000</strain>
    </source>
</reference>
<proteinExistence type="predicted"/>
<organism evidence="2">
    <name type="scientific">Ostreococcus sp. 'lucimarinus'</name>
    <dbReference type="NCBI Taxonomy" id="242159"/>
    <lineage>
        <taxon>Eukaryota</taxon>
        <taxon>Viridiplantae</taxon>
        <taxon>Chlorophyta</taxon>
        <taxon>Mamiellophyceae</taxon>
        <taxon>Mamiellales</taxon>
        <taxon>Bathycoccaceae</taxon>
        <taxon>Ostreococcus</taxon>
    </lineage>
</organism>
<dbReference type="InterPro" id="IPR036378">
    <property type="entry name" value="FAS1_dom_sf"/>
</dbReference>
<dbReference type="PROSITE" id="PS50213">
    <property type="entry name" value="FAS1"/>
    <property type="match status" value="1"/>
</dbReference>
<dbReference type="Gene3D" id="2.30.180.10">
    <property type="entry name" value="FAS1 domain"/>
    <property type="match status" value="1"/>
</dbReference>